<gene>
    <name evidence="10" type="ORF">B7R76_06440</name>
</gene>
<dbReference type="Gene3D" id="3.40.390.10">
    <property type="entry name" value="Collagenase (Catalytic Domain)"/>
    <property type="match status" value="1"/>
</dbReference>
<dbReference type="InterPro" id="IPR000718">
    <property type="entry name" value="Peptidase_M13"/>
</dbReference>
<dbReference type="Pfam" id="PF05649">
    <property type="entry name" value="Peptidase_M13_N"/>
    <property type="match status" value="1"/>
</dbReference>
<dbReference type="GO" id="GO:0005886">
    <property type="term" value="C:plasma membrane"/>
    <property type="evidence" value="ECO:0007669"/>
    <property type="project" value="TreeGrafter"/>
</dbReference>
<evidence type="ECO:0000256" key="2">
    <source>
        <dbReference type="ARBA" id="ARBA00007357"/>
    </source>
</evidence>
<dbReference type="GO" id="GO:0046872">
    <property type="term" value="F:metal ion binding"/>
    <property type="evidence" value="ECO:0007669"/>
    <property type="project" value="UniProtKB-KW"/>
</dbReference>
<dbReference type="RefSeq" id="WP_102892666.1">
    <property type="nucleotide sequence ID" value="NZ_NBZD01000003.1"/>
</dbReference>
<comment type="cofactor">
    <cofactor evidence="1">
        <name>Zn(2+)</name>
        <dbReference type="ChEBI" id="CHEBI:29105"/>
    </cofactor>
</comment>
<dbReference type="PRINTS" id="PR00786">
    <property type="entry name" value="NEPRILYSIN"/>
</dbReference>
<dbReference type="EMBL" id="NBZD01000003">
    <property type="protein sequence ID" value="PNH18471.1"/>
    <property type="molecule type" value="Genomic_DNA"/>
</dbReference>
<dbReference type="Pfam" id="PF01431">
    <property type="entry name" value="Peptidase_M13"/>
    <property type="match status" value="1"/>
</dbReference>
<evidence type="ECO:0000256" key="6">
    <source>
        <dbReference type="ARBA" id="ARBA00022833"/>
    </source>
</evidence>
<evidence type="ECO:0000256" key="4">
    <source>
        <dbReference type="ARBA" id="ARBA00022723"/>
    </source>
</evidence>
<feature type="domain" description="Peptidase M13 N-terminal" evidence="9">
    <location>
        <begin position="5"/>
        <end position="386"/>
    </location>
</feature>
<keyword evidence="4" id="KW-0479">Metal-binding</keyword>
<evidence type="ECO:0000256" key="7">
    <source>
        <dbReference type="ARBA" id="ARBA00023049"/>
    </source>
</evidence>
<accession>A0A2J8B117</accession>
<dbReference type="PROSITE" id="PS51885">
    <property type="entry name" value="NEPRILYSIN"/>
    <property type="match status" value="1"/>
</dbReference>
<comment type="similarity">
    <text evidence="2">Belongs to the peptidase M13 family.</text>
</comment>
<feature type="domain" description="Peptidase M13 C-terminal" evidence="8">
    <location>
        <begin position="443"/>
        <end position="633"/>
    </location>
</feature>
<sequence>MRLEDDFYRYINQTWLDTAEIPNDRPGINNFVELHDQVEARNLAQAAEWLADPAQVADKPHLANYVRLLALIRNEKARAKNEVPALMKHLKKLDRYAGWDEVLADFKAYREDGLPFPLSVDVSPDMKNSDCNMIYIGPAATILPDSTYYQPDHPQGEQLLKIYRDCSGAYLKALGLEESKVAELLDGTIAFDRVYAPTTKSGEESAEYVNSYNPLTLAEYAAKLPESCRAFATRLQEIYGITSETLLSDTEPRFTENVGAIFAAENFAAFKAWATVRIALGAAAALTDDLRILGGAYSRALSGVKAARSFEKYSYDLAHSYFSGPVGLDYAQRNFGAAAKADVLAMLKKMIANYAVVLRQNDWLSESTRDKAVVKLENLQMHVGYPDKLAPLYDRLEVEVDQACPSLFVTLQHLNRISYLYGLEEFARPVDRDLWHMPADMVNAYYSPSANCIVFPAAILQPPFYDLAATKAANYGAIGAVMAHEISHAFDNNGAQFDEKGNLNDWWQPNDYTAFRAKTEAMIKLFDSESTEAGTCNGKLTVSENIADAGGLSCAYQVCMTEDPEHLADFFSSWARGWRHKSSLAYAKLLLSIDVHAPCELRGNVQLKNLPAFQKYYHLQPSDKMYLAPEAQVRIW</sequence>
<dbReference type="SUPFAM" id="SSF55486">
    <property type="entry name" value="Metalloproteases ('zincins'), catalytic domain"/>
    <property type="match status" value="1"/>
</dbReference>
<organism evidence="10 11">
    <name type="scientific">Mageeibacillus indolicus</name>
    <dbReference type="NCBI Taxonomy" id="884684"/>
    <lineage>
        <taxon>Bacteria</taxon>
        <taxon>Bacillati</taxon>
        <taxon>Bacillota</taxon>
        <taxon>Clostridia</taxon>
        <taxon>Eubacteriales</taxon>
        <taxon>Oscillospiraceae</taxon>
        <taxon>Mageeibacillus</taxon>
    </lineage>
</organism>
<dbReference type="GO" id="GO:0004222">
    <property type="term" value="F:metalloendopeptidase activity"/>
    <property type="evidence" value="ECO:0007669"/>
    <property type="project" value="InterPro"/>
</dbReference>
<dbReference type="PANTHER" id="PTHR11733">
    <property type="entry name" value="ZINC METALLOPROTEASE FAMILY M13 NEPRILYSIN-RELATED"/>
    <property type="match status" value="1"/>
</dbReference>
<keyword evidence="6" id="KW-0862">Zinc</keyword>
<dbReference type="InterPro" id="IPR042089">
    <property type="entry name" value="Peptidase_M13_dom_2"/>
</dbReference>
<keyword evidence="7" id="KW-0482">Metalloprotease</keyword>
<evidence type="ECO:0000256" key="3">
    <source>
        <dbReference type="ARBA" id="ARBA00022670"/>
    </source>
</evidence>
<dbReference type="InterPro" id="IPR018497">
    <property type="entry name" value="Peptidase_M13_C"/>
</dbReference>
<protein>
    <recommendedName>
        <fullName evidence="12">Peptidase family M13</fullName>
    </recommendedName>
</protein>
<dbReference type="InterPro" id="IPR008753">
    <property type="entry name" value="Peptidase_M13_N"/>
</dbReference>
<dbReference type="Proteomes" id="UP000236394">
    <property type="component" value="Unassembled WGS sequence"/>
</dbReference>
<evidence type="ECO:0000256" key="1">
    <source>
        <dbReference type="ARBA" id="ARBA00001947"/>
    </source>
</evidence>
<evidence type="ECO:0000259" key="8">
    <source>
        <dbReference type="Pfam" id="PF01431"/>
    </source>
</evidence>
<dbReference type="GO" id="GO:0016485">
    <property type="term" value="P:protein processing"/>
    <property type="evidence" value="ECO:0007669"/>
    <property type="project" value="TreeGrafter"/>
</dbReference>
<keyword evidence="3" id="KW-0645">Protease</keyword>
<proteinExistence type="inferred from homology"/>
<dbReference type="Gene3D" id="1.10.1380.10">
    <property type="entry name" value="Neutral endopeptidase , domain2"/>
    <property type="match status" value="1"/>
</dbReference>
<dbReference type="CDD" id="cd08662">
    <property type="entry name" value="M13"/>
    <property type="match status" value="1"/>
</dbReference>
<reference evidence="11" key="1">
    <citation type="submission" date="2017-04" db="EMBL/GenBank/DDBJ databases">
        <authorList>
            <person name="Bumgarner R.E."/>
            <person name="Fredricks D.N."/>
            <person name="Srinivasan S."/>
        </authorList>
    </citation>
    <scope>NUCLEOTIDE SEQUENCE [LARGE SCALE GENOMIC DNA]</scope>
    <source>
        <strain evidence="11">KA00405</strain>
    </source>
</reference>
<dbReference type="InterPro" id="IPR024079">
    <property type="entry name" value="MetalloPept_cat_dom_sf"/>
</dbReference>
<evidence type="ECO:0000313" key="11">
    <source>
        <dbReference type="Proteomes" id="UP000236394"/>
    </source>
</evidence>
<evidence type="ECO:0008006" key="12">
    <source>
        <dbReference type="Google" id="ProtNLM"/>
    </source>
</evidence>
<evidence type="ECO:0000313" key="10">
    <source>
        <dbReference type="EMBL" id="PNH18471.1"/>
    </source>
</evidence>
<evidence type="ECO:0000256" key="5">
    <source>
        <dbReference type="ARBA" id="ARBA00022801"/>
    </source>
</evidence>
<comment type="caution">
    <text evidence="10">The sequence shown here is derived from an EMBL/GenBank/DDBJ whole genome shotgun (WGS) entry which is preliminary data.</text>
</comment>
<dbReference type="AlphaFoldDB" id="A0A2J8B117"/>
<evidence type="ECO:0000259" key="9">
    <source>
        <dbReference type="Pfam" id="PF05649"/>
    </source>
</evidence>
<keyword evidence="5" id="KW-0378">Hydrolase</keyword>
<dbReference type="PANTHER" id="PTHR11733:SF167">
    <property type="entry name" value="FI17812P1-RELATED"/>
    <property type="match status" value="1"/>
</dbReference>
<name>A0A2J8B117_9FIRM</name>